<keyword evidence="1" id="KW-0812">Transmembrane</keyword>
<dbReference type="KEGG" id="mbr:MONBRDRAFT_15467"/>
<evidence type="ECO:0000313" key="2">
    <source>
        <dbReference type="EMBL" id="EDQ90932.1"/>
    </source>
</evidence>
<keyword evidence="1" id="KW-1133">Transmembrane helix</keyword>
<dbReference type="GeneID" id="5889391"/>
<keyword evidence="3" id="KW-1185">Reference proteome</keyword>
<evidence type="ECO:0000256" key="1">
    <source>
        <dbReference type="SAM" id="Phobius"/>
    </source>
</evidence>
<dbReference type="STRING" id="81824.A9UUN5"/>
<dbReference type="eggNOG" id="ENOG502S6YK">
    <property type="taxonomic scope" value="Eukaryota"/>
</dbReference>
<dbReference type="AlphaFoldDB" id="A9UUN5"/>
<name>A9UUN5_MONBE</name>
<reference evidence="2 3" key="1">
    <citation type="journal article" date="2008" name="Nature">
        <title>The genome of the choanoflagellate Monosiga brevicollis and the origin of metazoans.</title>
        <authorList>
            <consortium name="JGI Sequencing"/>
            <person name="King N."/>
            <person name="Westbrook M.J."/>
            <person name="Young S.L."/>
            <person name="Kuo A."/>
            <person name="Abedin M."/>
            <person name="Chapman J."/>
            <person name="Fairclough S."/>
            <person name="Hellsten U."/>
            <person name="Isogai Y."/>
            <person name="Letunic I."/>
            <person name="Marr M."/>
            <person name="Pincus D."/>
            <person name="Putnam N."/>
            <person name="Rokas A."/>
            <person name="Wright K.J."/>
            <person name="Zuzow R."/>
            <person name="Dirks W."/>
            <person name="Good M."/>
            <person name="Goodstein D."/>
            <person name="Lemons D."/>
            <person name="Li W."/>
            <person name="Lyons J.B."/>
            <person name="Morris A."/>
            <person name="Nichols S."/>
            <person name="Richter D.J."/>
            <person name="Salamov A."/>
            <person name="Bork P."/>
            <person name="Lim W.A."/>
            <person name="Manning G."/>
            <person name="Miller W.T."/>
            <person name="McGinnis W."/>
            <person name="Shapiro H."/>
            <person name="Tjian R."/>
            <person name="Grigoriev I.V."/>
            <person name="Rokhsar D."/>
        </authorList>
    </citation>
    <scope>NUCLEOTIDE SEQUENCE [LARGE SCALE GENOMIC DNA]</scope>
    <source>
        <strain evidence="3">MX1 / ATCC 50154</strain>
    </source>
</reference>
<proteinExistence type="predicted"/>
<dbReference type="PANTHER" id="PTHR34286:SF1">
    <property type="entry name" value="TRANSMEMBRANE PROTEIN"/>
    <property type="match status" value="1"/>
</dbReference>
<dbReference type="RefSeq" id="XP_001744229.1">
    <property type="nucleotide sequence ID" value="XM_001744177.1"/>
</dbReference>
<keyword evidence="1" id="KW-0472">Membrane</keyword>
<feature type="transmembrane region" description="Helical" evidence="1">
    <location>
        <begin position="29"/>
        <end position="48"/>
    </location>
</feature>
<dbReference type="InParanoid" id="A9UUN5"/>
<accession>A9UUN5</accession>
<dbReference type="PANTHER" id="PTHR34286">
    <property type="entry name" value="TRANSMEMBRANE PROTEIN"/>
    <property type="match status" value="1"/>
</dbReference>
<evidence type="ECO:0000313" key="3">
    <source>
        <dbReference type="Proteomes" id="UP000001357"/>
    </source>
</evidence>
<organism evidence="2 3">
    <name type="scientific">Monosiga brevicollis</name>
    <name type="common">Choanoflagellate</name>
    <dbReference type="NCBI Taxonomy" id="81824"/>
    <lineage>
        <taxon>Eukaryota</taxon>
        <taxon>Choanoflagellata</taxon>
        <taxon>Craspedida</taxon>
        <taxon>Salpingoecidae</taxon>
        <taxon>Monosiga</taxon>
    </lineage>
</organism>
<dbReference type="EMBL" id="CH991546">
    <property type="protein sequence ID" value="EDQ90932.1"/>
    <property type="molecule type" value="Genomic_DNA"/>
</dbReference>
<gene>
    <name evidence="2" type="ORF">MONBRDRAFT_15467</name>
</gene>
<protein>
    <submittedName>
        <fullName evidence="2">Uncharacterized protein</fullName>
    </submittedName>
</protein>
<dbReference type="Proteomes" id="UP000001357">
    <property type="component" value="Unassembled WGS sequence"/>
</dbReference>
<feature type="non-terminal residue" evidence="2">
    <location>
        <position position="1"/>
    </location>
</feature>
<sequence length="59" mass="6517">QGGGARYAYPKYVWSPAGGWWAEPRSWKANTIMAGVLIAAACVPLAYLSSQREVWRTIC</sequence>